<dbReference type="EMBL" id="CP039138">
    <property type="protein sequence ID" value="QCP92558.1"/>
    <property type="molecule type" value="Genomic_DNA"/>
</dbReference>
<dbReference type="CDD" id="cd06160">
    <property type="entry name" value="S2P-M50_like_2"/>
    <property type="match status" value="1"/>
</dbReference>
<protein>
    <submittedName>
        <fullName evidence="12">Site-2 protease family protein</fullName>
    </submittedName>
</protein>
<reference evidence="12 14" key="2">
    <citation type="submission" date="2019-04" db="EMBL/GenBank/DDBJ databases">
        <title>Methylomes of two halophilic Archaea, Haloarcula marismortui and Haloferax mediterranei.</title>
        <authorList>
            <person name="DasSarma S."/>
            <person name="DasSarma P."/>
            <person name="DasSarma S."/>
            <person name="Fomenkov A."/>
            <person name="Vincze T."/>
            <person name="Anton B.P."/>
            <person name="Roberts R.J."/>
        </authorList>
    </citation>
    <scope>NUCLEOTIDE SEQUENCE [LARGE SCALE GENOMIC DNA]</scope>
    <source>
        <strain evidence="12 14">ATCC 43049</strain>
    </source>
</reference>
<dbReference type="EMBL" id="AY596297">
    <property type="protein sequence ID" value="AAV47882.1"/>
    <property type="molecule type" value="Genomic_DNA"/>
</dbReference>
<dbReference type="KEGG" id="hma:rrnAC3176"/>
<proteinExistence type="predicted"/>
<evidence type="ECO:0000259" key="10">
    <source>
        <dbReference type="Pfam" id="PF02163"/>
    </source>
</evidence>
<feature type="transmembrane region" description="Helical" evidence="9">
    <location>
        <begin position="120"/>
        <end position="144"/>
    </location>
</feature>
<dbReference type="GeneID" id="40153983"/>
<feature type="transmembrane region" description="Helical" evidence="9">
    <location>
        <begin position="359"/>
        <end position="378"/>
    </location>
</feature>
<dbReference type="Pfam" id="PF02163">
    <property type="entry name" value="Peptidase_M50"/>
    <property type="match status" value="1"/>
</dbReference>
<organism evidence="11 13">
    <name type="scientific">Haloarcula marismortui (strain ATCC 43049 / DSM 3752 / JCM 8966 / VKM B-1809)</name>
    <name type="common">Halobacterium marismortui</name>
    <dbReference type="NCBI Taxonomy" id="272569"/>
    <lineage>
        <taxon>Archaea</taxon>
        <taxon>Methanobacteriati</taxon>
        <taxon>Methanobacteriota</taxon>
        <taxon>Stenosarchaea group</taxon>
        <taxon>Halobacteria</taxon>
        <taxon>Halobacteriales</taxon>
        <taxon>Haloarculaceae</taxon>
        <taxon>Haloarcula</taxon>
    </lineage>
</organism>
<dbReference type="PANTHER" id="PTHR31412">
    <property type="entry name" value="ZINC METALLOPROTEASE EGY1"/>
    <property type="match status" value="1"/>
</dbReference>
<evidence type="ECO:0000313" key="11">
    <source>
        <dbReference type="EMBL" id="AAV47882.1"/>
    </source>
</evidence>
<feature type="compositionally biased region" description="Low complexity" evidence="8">
    <location>
        <begin position="69"/>
        <end position="82"/>
    </location>
</feature>
<keyword evidence="13" id="KW-1185">Reference proteome</keyword>
<dbReference type="AlphaFoldDB" id="Q5UXX1"/>
<dbReference type="GO" id="GO:0008233">
    <property type="term" value="F:peptidase activity"/>
    <property type="evidence" value="ECO:0007669"/>
    <property type="project" value="UniProtKB-KW"/>
</dbReference>
<dbReference type="EnsemblBacteria" id="AAV47882">
    <property type="protein sequence ID" value="AAV47882"/>
    <property type="gene ID" value="rrnAC3176"/>
</dbReference>
<dbReference type="GO" id="GO:0006508">
    <property type="term" value="P:proteolysis"/>
    <property type="evidence" value="ECO:0007669"/>
    <property type="project" value="UniProtKB-KW"/>
</dbReference>
<reference evidence="11 13" key="1">
    <citation type="journal article" date="2004" name="Genome Res.">
        <title>Genome sequence of Haloarcula marismortui: a halophilic archaeon from the Dead Sea.</title>
        <authorList>
            <person name="Baliga N.S."/>
            <person name="Bonneau R."/>
            <person name="Facciotti M.T."/>
            <person name="Pan M."/>
            <person name="Glusman G."/>
            <person name="Deutsch E.W."/>
            <person name="Shannon P."/>
            <person name="Chiu Y."/>
            <person name="Weng R.S."/>
            <person name="Gan R.R."/>
            <person name="Hung P."/>
            <person name="Date S.V."/>
            <person name="Marcotte E."/>
            <person name="Hood L."/>
            <person name="Ng W.V."/>
        </authorList>
    </citation>
    <scope>NUCLEOTIDE SEQUENCE [LARGE SCALE GENOMIC DNA]</scope>
    <source>
        <strain evidence="11">ATCC 43049</strain>
        <strain evidence="13">ATCC 43049 / DSM 3752 / JCM 8966 / VKM B-1809</strain>
    </source>
</reference>
<dbReference type="Proteomes" id="UP000001169">
    <property type="component" value="Chromosome I"/>
</dbReference>
<evidence type="ECO:0000256" key="2">
    <source>
        <dbReference type="ARBA" id="ARBA00022670"/>
    </source>
</evidence>
<feature type="transmembrane region" description="Helical" evidence="9">
    <location>
        <begin position="219"/>
        <end position="241"/>
    </location>
</feature>
<evidence type="ECO:0000256" key="1">
    <source>
        <dbReference type="ARBA" id="ARBA00004141"/>
    </source>
</evidence>
<keyword evidence="4" id="KW-0378">Hydrolase</keyword>
<evidence type="ECO:0000256" key="8">
    <source>
        <dbReference type="SAM" id="MobiDB-lite"/>
    </source>
</evidence>
<feature type="domain" description="Peptidase M50" evidence="10">
    <location>
        <begin position="159"/>
        <end position="329"/>
    </location>
</feature>
<dbReference type="PANTHER" id="PTHR31412:SF0">
    <property type="entry name" value="ZINC METALLOPROTEASE EGY1, CHLOROPLASTIC-RELATED"/>
    <property type="match status" value="1"/>
</dbReference>
<accession>Q5UXX1</accession>
<evidence type="ECO:0000313" key="13">
    <source>
        <dbReference type="Proteomes" id="UP000001169"/>
    </source>
</evidence>
<evidence type="ECO:0000256" key="5">
    <source>
        <dbReference type="ARBA" id="ARBA00022946"/>
    </source>
</evidence>
<evidence type="ECO:0000256" key="9">
    <source>
        <dbReference type="SAM" id="Phobius"/>
    </source>
</evidence>
<feature type="transmembrane region" description="Helical" evidence="9">
    <location>
        <begin position="156"/>
        <end position="177"/>
    </location>
</feature>
<dbReference type="InterPro" id="IPR044838">
    <property type="entry name" value="EGY1-like"/>
</dbReference>
<sequence>MSGSAADPPSPDRLAGVFSVSSVRRTDGTVQYLGNPLVPPDAVAEQLRPVFRQRGYDVRLEELGPESATGTTVTSNGETTVVDDPGANDSIAPGGAVNTRPGQYALVAEPVGTDTGGVPWLNIGLLLATIASTLYVGASAWYYIPVAKNPLRVFEAWPFMVAMLGVLGIHELGHYAAARYHGVDVTLPYFIPFPSYLGTMGAVINIRGRIPDRTALFDIGVAGPLAGLVATTIVTVIGLSIDPITVPERVANSDTGVIITFNYPLLFQALEALVNALGLGTEVGPGESVHPIVFAGWAGMFFTFLNLLPVGQLDGGHIVRSIVGRRQETIAAAVPGALFALAGYLYFTRDPPPVGFGVWGLWVFWGLFATGLAYAGPARPTVDTALDRRRALLGLFTFLLGIACFTPVPFEISAV</sequence>
<dbReference type="InterPro" id="IPR008915">
    <property type="entry name" value="Peptidase_M50"/>
</dbReference>
<keyword evidence="3 9" id="KW-0812">Transmembrane</keyword>
<feature type="transmembrane region" description="Helical" evidence="9">
    <location>
        <begin position="390"/>
        <end position="410"/>
    </location>
</feature>
<dbReference type="Proteomes" id="UP000298722">
    <property type="component" value="Chromosome"/>
</dbReference>
<evidence type="ECO:0000313" key="12">
    <source>
        <dbReference type="EMBL" id="QCP92558.1"/>
    </source>
</evidence>
<comment type="subcellular location">
    <subcellularLocation>
        <location evidence="1">Membrane</location>
        <topology evidence="1">Multi-pass membrane protein</topology>
    </subcellularLocation>
</comment>
<evidence type="ECO:0000256" key="3">
    <source>
        <dbReference type="ARBA" id="ARBA00022692"/>
    </source>
</evidence>
<evidence type="ECO:0000256" key="6">
    <source>
        <dbReference type="ARBA" id="ARBA00022989"/>
    </source>
</evidence>
<dbReference type="HOGENOM" id="CLU_028221_0_1_2"/>
<keyword evidence="7 9" id="KW-0472">Membrane</keyword>
<feature type="transmembrane region" description="Helical" evidence="9">
    <location>
        <begin position="329"/>
        <end position="347"/>
    </location>
</feature>
<dbReference type="PATRIC" id="fig|272569.17.peg.3716"/>
<evidence type="ECO:0000256" key="7">
    <source>
        <dbReference type="ARBA" id="ARBA00023136"/>
    </source>
</evidence>
<dbReference type="eggNOG" id="arCOG00609">
    <property type="taxonomic scope" value="Archaea"/>
</dbReference>
<feature type="transmembrane region" description="Helical" evidence="9">
    <location>
        <begin position="289"/>
        <end position="308"/>
    </location>
</feature>
<keyword evidence="6 9" id="KW-1133">Transmembrane helix</keyword>
<dbReference type="GO" id="GO:0016020">
    <property type="term" value="C:membrane"/>
    <property type="evidence" value="ECO:0007669"/>
    <property type="project" value="UniProtKB-SubCell"/>
</dbReference>
<evidence type="ECO:0000256" key="4">
    <source>
        <dbReference type="ARBA" id="ARBA00022801"/>
    </source>
</evidence>
<gene>
    <name evidence="11" type="ordered locus">rrnAC3176</name>
    <name evidence="12" type="ORF">E6P14_17465</name>
</gene>
<keyword evidence="5" id="KW-0809">Transit peptide</keyword>
<dbReference type="STRING" id="272569.rrnAC3176"/>
<keyword evidence="2 12" id="KW-0645">Protease</keyword>
<dbReference type="RefSeq" id="WP_011224654.1">
    <property type="nucleotide sequence ID" value="NC_006396.1"/>
</dbReference>
<dbReference type="PaxDb" id="272569-rrnAC3176"/>
<feature type="transmembrane region" description="Helical" evidence="9">
    <location>
        <begin position="189"/>
        <end position="207"/>
    </location>
</feature>
<feature type="region of interest" description="Disordered" evidence="8">
    <location>
        <begin position="66"/>
        <end position="88"/>
    </location>
</feature>
<evidence type="ECO:0000313" key="14">
    <source>
        <dbReference type="Proteomes" id="UP000298722"/>
    </source>
</evidence>
<name>Q5UXX1_HALMA</name>